<sequence length="178" mass="18875">MRKRHVMGRRLPPHHVHPRSIALLTGLGLSALLLVGCAAPAGTAQPETSPAEPVEAGEPVEVVEALLNDEMTTEQNGRVSWTTTWRACFEQYGGNTTRFEAQAVTTEGSGTSLRELDGQCLELDIASGVNDAAAGMLGRDIQLAEASTLAYRVRAVLDDGTVTPWTDPVRVGATKPSG</sequence>
<dbReference type="AlphaFoldDB" id="A0A4R8ZCM6"/>
<accession>A0A4R8ZCM6</accession>
<dbReference type="Proteomes" id="UP000298424">
    <property type="component" value="Unassembled WGS sequence"/>
</dbReference>
<keyword evidence="2" id="KW-1185">Reference proteome</keyword>
<gene>
    <name evidence="1" type="ORF">E3T27_10035</name>
</gene>
<comment type="caution">
    <text evidence="1">The sequence shown here is derived from an EMBL/GenBank/DDBJ whole genome shotgun (WGS) entry which is preliminary data.</text>
</comment>
<dbReference type="EMBL" id="SOGT01000012">
    <property type="protein sequence ID" value="TFD25110.1"/>
    <property type="molecule type" value="Genomic_DNA"/>
</dbReference>
<evidence type="ECO:0000313" key="2">
    <source>
        <dbReference type="Proteomes" id="UP000298424"/>
    </source>
</evidence>
<protein>
    <submittedName>
        <fullName evidence="1">Uncharacterized protein</fullName>
    </submittedName>
</protein>
<dbReference type="OrthoDB" id="5194858at2"/>
<proteinExistence type="predicted"/>
<evidence type="ECO:0000313" key="1">
    <source>
        <dbReference type="EMBL" id="TFD25110.1"/>
    </source>
</evidence>
<name>A0A4R8ZCM6_9MICO</name>
<reference evidence="1 2" key="1">
    <citation type="submission" date="2019-03" db="EMBL/GenBank/DDBJ databases">
        <title>Genomics of glacier-inhabiting Cryobacterium strains.</title>
        <authorList>
            <person name="Liu Q."/>
            <person name="Xin Y.-H."/>
        </authorList>
    </citation>
    <scope>NUCLEOTIDE SEQUENCE [LARGE SCALE GENOMIC DNA]</scope>
    <source>
        <strain evidence="1 2">TMT1-1</strain>
    </source>
</reference>
<organism evidence="1 2">
    <name type="scientific">Cryobacterium lyxosi</name>
    <dbReference type="NCBI Taxonomy" id="1259228"/>
    <lineage>
        <taxon>Bacteria</taxon>
        <taxon>Bacillati</taxon>
        <taxon>Actinomycetota</taxon>
        <taxon>Actinomycetes</taxon>
        <taxon>Micrococcales</taxon>
        <taxon>Microbacteriaceae</taxon>
        <taxon>Cryobacterium</taxon>
    </lineage>
</organism>
<dbReference type="RefSeq" id="WP_134572516.1">
    <property type="nucleotide sequence ID" value="NZ_SOGT01000012.1"/>
</dbReference>